<feature type="domain" description="YjeF C-terminal" evidence="19">
    <location>
        <begin position="151"/>
        <end position="434"/>
    </location>
</feature>
<evidence type="ECO:0000256" key="14">
    <source>
        <dbReference type="ARBA" id="ARBA00025153"/>
    </source>
</evidence>
<dbReference type="InterPro" id="IPR036652">
    <property type="entry name" value="YjeF_N_dom_sf"/>
</dbReference>
<evidence type="ECO:0000256" key="18">
    <source>
        <dbReference type="PIRNR" id="PIRNR017184"/>
    </source>
</evidence>
<feature type="binding site" evidence="17">
    <location>
        <position position="374"/>
    </location>
    <ligand>
        <name>AMP</name>
        <dbReference type="ChEBI" id="CHEBI:456215"/>
    </ligand>
</feature>
<dbReference type="Gene3D" id="3.40.1190.20">
    <property type="match status" value="1"/>
</dbReference>
<name>A0A537LTD2_9BACT</name>
<feature type="binding site" evidence="17">
    <location>
        <position position="375"/>
    </location>
    <ligand>
        <name>(6S)-NADPHX</name>
        <dbReference type="ChEBI" id="CHEBI:64076"/>
    </ligand>
</feature>
<dbReference type="Pfam" id="PF01256">
    <property type="entry name" value="Carb_kinase"/>
    <property type="match status" value="1"/>
</dbReference>
<dbReference type="GO" id="GO:0005524">
    <property type="term" value="F:ATP binding"/>
    <property type="evidence" value="ECO:0007669"/>
    <property type="project" value="UniProtKB-UniRule"/>
</dbReference>
<keyword evidence="10 17" id="KW-0520">NAD</keyword>
<dbReference type="Proteomes" id="UP000320393">
    <property type="component" value="Unassembled WGS sequence"/>
</dbReference>
<feature type="binding site" evidence="17">
    <location>
        <position position="308"/>
    </location>
    <ligand>
        <name>(6S)-NADPHX</name>
        <dbReference type="ChEBI" id="CHEBI:64076"/>
    </ligand>
</feature>
<evidence type="ECO:0000256" key="7">
    <source>
        <dbReference type="ARBA" id="ARBA00022840"/>
    </source>
</evidence>
<keyword evidence="11 18" id="KW-0413">Isomerase</keyword>
<dbReference type="NCBIfam" id="TIGR00196">
    <property type="entry name" value="yjeF_cterm"/>
    <property type="match status" value="1"/>
</dbReference>
<dbReference type="Gene3D" id="3.40.50.10260">
    <property type="entry name" value="YjeF N-terminal domain"/>
    <property type="match status" value="1"/>
</dbReference>
<evidence type="ECO:0000256" key="11">
    <source>
        <dbReference type="ARBA" id="ARBA00023235"/>
    </source>
</evidence>
<dbReference type="EMBL" id="VBAM01000265">
    <property type="protein sequence ID" value="TMJ10907.1"/>
    <property type="molecule type" value="Genomic_DNA"/>
</dbReference>
<comment type="cofactor">
    <cofactor evidence="17">
        <name>Mg(2+)</name>
        <dbReference type="ChEBI" id="CHEBI:18420"/>
    </cofactor>
</comment>
<dbReference type="InterPro" id="IPR030677">
    <property type="entry name" value="Nnr"/>
</dbReference>
<feature type="binding site" evidence="17">
    <location>
        <begin position="345"/>
        <end position="349"/>
    </location>
    <ligand>
        <name>AMP</name>
        <dbReference type="ChEBI" id="CHEBI:456215"/>
    </ligand>
</feature>
<reference evidence="21 22" key="1">
    <citation type="journal article" date="2019" name="Nat. Microbiol.">
        <title>Mediterranean grassland soil C-N compound turnover is dependent on rainfall and depth, and is mediated by genomically divergent microorganisms.</title>
        <authorList>
            <person name="Diamond S."/>
            <person name="Andeer P.F."/>
            <person name="Li Z."/>
            <person name="Crits-Christoph A."/>
            <person name="Burstein D."/>
            <person name="Anantharaman K."/>
            <person name="Lane K.R."/>
            <person name="Thomas B.C."/>
            <person name="Pan C."/>
            <person name="Northen T.R."/>
            <person name="Banfield J.F."/>
        </authorList>
    </citation>
    <scope>NUCLEOTIDE SEQUENCE [LARGE SCALE GENOMIC DNA]</scope>
    <source>
        <strain evidence="21">NP_5</strain>
    </source>
</reference>
<evidence type="ECO:0000256" key="6">
    <source>
        <dbReference type="ARBA" id="ARBA00022741"/>
    </source>
</evidence>
<evidence type="ECO:0000256" key="1">
    <source>
        <dbReference type="ARBA" id="ARBA00000013"/>
    </source>
</evidence>
<evidence type="ECO:0000259" key="20">
    <source>
        <dbReference type="PROSITE" id="PS51385"/>
    </source>
</evidence>
<dbReference type="HAMAP" id="MF_01965">
    <property type="entry name" value="NADHX_dehydratase"/>
    <property type="match status" value="1"/>
</dbReference>
<evidence type="ECO:0000256" key="2">
    <source>
        <dbReference type="ARBA" id="ARBA00000909"/>
    </source>
</evidence>
<dbReference type="SUPFAM" id="SSF53613">
    <property type="entry name" value="Ribokinase-like"/>
    <property type="match status" value="1"/>
</dbReference>
<evidence type="ECO:0000256" key="3">
    <source>
        <dbReference type="ARBA" id="ARBA00006001"/>
    </source>
</evidence>
<keyword evidence="9 18" id="KW-0630">Potassium</keyword>
<comment type="catalytic activity">
    <reaction evidence="16 17 18">
        <text>(6S)-NADPHX + ADP = AMP + phosphate + NADPH + H(+)</text>
        <dbReference type="Rhea" id="RHEA:32235"/>
        <dbReference type="ChEBI" id="CHEBI:15378"/>
        <dbReference type="ChEBI" id="CHEBI:43474"/>
        <dbReference type="ChEBI" id="CHEBI:57783"/>
        <dbReference type="ChEBI" id="CHEBI:64076"/>
        <dbReference type="ChEBI" id="CHEBI:456215"/>
        <dbReference type="ChEBI" id="CHEBI:456216"/>
        <dbReference type="EC" id="4.2.1.136"/>
    </reaction>
</comment>
<evidence type="ECO:0000256" key="9">
    <source>
        <dbReference type="ARBA" id="ARBA00022958"/>
    </source>
</evidence>
<comment type="catalytic activity">
    <reaction evidence="1 18">
        <text>(6R)-NADHX = (6S)-NADHX</text>
        <dbReference type="Rhea" id="RHEA:32215"/>
        <dbReference type="ChEBI" id="CHEBI:64074"/>
        <dbReference type="ChEBI" id="CHEBI:64075"/>
        <dbReference type="EC" id="5.1.99.6"/>
    </reaction>
</comment>
<dbReference type="InterPro" id="IPR000631">
    <property type="entry name" value="CARKD"/>
</dbReference>
<dbReference type="PROSITE" id="PS51383">
    <property type="entry name" value="YJEF_C_3"/>
    <property type="match status" value="1"/>
</dbReference>
<dbReference type="GO" id="GO:0052856">
    <property type="term" value="F:NAD(P)HX epimerase activity"/>
    <property type="evidence" value="ECO:0007669"/>
    <property type="project" value="UniProtKB-EC"/>
</dbReference>
<evidence type="ECO:0000256" key="5">
    <source>
        <dbReference type="ARBA" id="ARBA00022723"/>
    </source>
</evidence>
<dbReference type="GO" id="GO:0046872">
    <property type="term" value="F:metal ion binding"/>
    <property type="evidence" value="ECO:0007669"/>
    <property type="project" value="UniProtKB-UniRule"/>
</dbReference>
<dbReference type="Pfam" id="PF03853">
    <property type="entry name" value="YjeF_N"/>
    <property type="match status" value="1"/>
</dbReference>
<evidence type="ECO:0000256" key="15">
    <source>
        <dbReference type="ARBA" id="ARBA00048238"/>
    </source>
</evidence>
<dbReference type="GO" id="GO:0052855">
    <property type="term" value="F:ADP-dependent NAD(P)H-hydrate dehydratase activity"/>
    <property type="evidence" value="ECO:0007669"/>
    <property type="project" value="UniProtKB-UniRule"/>
</dbReference>
<dbReference type="InterPro" id="IPR029056">
    <property type="entry name" value="Ribokinase-like"/>
</dbReference>
<dbReference type="CDD" id="cd01171">
    <property type="entry name" value="YXKO-related"/>
    <property type="match status" value="1"/>
</dbReference>
<dbReference type="AlphaFoldDB" id="A0A537LTD2"/>
<evidence type="ECO:0000256" key="8">
    <source>
        <dbReference type="ARBA" id="ARBA00022857"/>
    </source>
</evidence>
<comment type="similarity">
    <text evidence="17">Belongs to the NnrD/CARKD family.</text>
</comment>
<evidence type="ECO:0000256" key="17">
    <source>
        <dbReference type="HAMAP-Rule" id="MF_01965"/>
    </source>
</evidence>
<dbReference type="GO" id="GO:0110051">
    <property type="term" value="P:metabolite repair"/>
    <property type="evidence" value="ECO:0007669"/>
    <property type="project" value="TreeGrafter"/>
</dbReference>
<organism evidence="21 22">
    <name type="scientific">Candidatus Segetimicrobium genomatis</name>
    <dbReference type="NCBI Taxonomy" id="2569760"/>
    <lineage>
        <taxon>Bacteria</taxon>
        <taxon>Bacillati</taxon>
        <taxon>Candidatus Sysuimicrobiota</taxon>
        <taxon>Candidatus Sysuimicrobiia</taxon>
        <taxon>Candidatus Sysuimicrobiales</taxon>
        <taxon>Candidatus Segetimicrobiaceae</taxon>
        <taxon>Candidatus Segetimicrobium</taxon>
    </lineage>
</organism>
<comment type="similarity">
    <text evidence="3 18">In the N-terminal section; belongs to the NnrE/AIBP family.</text>
</comment>
<dbReference type="PANTHER" id="PTHR12592">
    <property type="entry name" value="ATP-DEPENDENT (S)-NAD(P)H-HYDRATE DEHYDRATASE FAMILY MEMBER"/>
    <property type="match status" value="1"/>
</dbReference>
<comment type="function">
    <text evidence="17">Catalyzes the dehydration of the S-form of NAD(P)HX at the expense of ADP, which is converted to AMP. Together with NAD(P)HX epimerase, which catalyzes the epimerization of the S- and R-forms, the enzyme allows the repair of both epimers of NAD(P)HX, a damaged form of NAD(P)H that is a result of enzymatic or heat-dependent hydration.</text>
</comment>
<dbReference type="InterPro" id="IPR004443">
    <property type="entry name" value="YjeF_N_dom"/>
</dbReference>
<feature type="domain" description="YjeF N-terminal" evidence="20">
    <location>
        <begin position="1"/>
        <end position="141"/>
    </location>
</feature>
<keyword evidence="12 17" id="KW-0456">Lyase</keyword>
<comment type="cofactor">
    <cofactor evidence="18">
        <name>K(+)</name>
        <dbReference type="ChEBI" id="CHEBI:29103"/>
    </cofactor>
    <text evidence="18">Binds 1 potassium ion per subunit.</text>
</comment>
<comment type="catalytic activity">
    <reaction evidence="2 18">
        <text>(6R)-NADPHX = (6S)-NADPHX</text>
        <dbReference type="Rhea" id="RHEA:32227"/>
        <dbReference type="ChEBI" id="CHEBI:64076"/>
        <dbReference type="ChEBI" id="CHEBI:64077"/>
        <dbReference type="EC" id="5.1.99.6"/>
    </reaction>
</comment>
<dbReference type="GO" id="GO:0046496">
    <property type="term" value="P:nicotinamide nucleotide metabolic process"/>
    <property type="evidence" value="ECO:0007669"/>
    <property type="project" value="UniProtKB-UniRule"/>
</dbReference>
<keyword evidence="5 18" id="KW-0479">Metal-binding</keyword>
<feature type="binding site" evidence="17">
    <location>
        <position position="186"/>
    </location>
    <ligand>
        <name>(6S)-NADPHX</name>
        <dbReference type="ChEBI" id="CHEBI:64076"/>
    </ligand>
</feature>
<evidence type="ECO:0000256" key="10">
    <source>
        <dbReference type="ARBA" id="ARBA00023027"/>
    </source>
</evidence>
<protein>
    <recommendedName>
        <fullName evidence="17">ADP-dependent (S)-NAD(P)H-hydrate dehydratase</fullName>
        <ecNumber evidence="17">4.2.1.136</ecNumber>
    </recommendedName>
    <alternativeName>
        <fullName evidence="17">ADP-dependent NAD(P)HX dehydratase</fullName>
    </alternativeName>
</protein>
<keyword evidence="8 17" id="KW-0521">NADP</keyword>
<feature type="binding site" evidence="17">
    <location>
        <position position="257"/>
    </location>
    <ligand>
        <name>(6S)-NADPHX</name>
        <dbReference type="ChEBI" id="CHEBI:64076"/>
    </ligand>
</feature>
<comment type="subunit">
    <text evidence="17">Homotetramer.</text>
</comment>
<accession>A0A537LTD2</accession>
<keyword evidence="7 17" id="KW-0067">ATP-binding</keyword>
<comment type="similarity">
    <text evidence="4 18">In the C-terminal section; belongs to the NnrD/CARKD family.</text>
</comment>
<dbReference type="InterPro" id="IPR017953">
    <property type="entry name" value="Carbohydrate_kinase_pred_CS"/>
</dbReference>
<dbReference type="EC" id="4.2.1.136" evidence="17"/>
<evidence type="ECO:0000313" key="22">
    <source>
        <dbReference type="Proteomes" id="UP000320393"/>
    </source>
</evidence>
<keyword evidence="6 17" id="KW-0547">Nucleotide-binding</keyword>
<gene>
    <name evidence="17" type="primary">nnrD</name>
    <name evidence="21" type="ORF">E6H02_07465</name>
</gene>
<proteinExistence type="inferred from homology"/>
<evidence type="ECO:0000256" key="16">
    <source>
        <dbReference type="ARBA" id="ARBA00049209"/>
    </source>
</evidence>
<comment type="catalytic activity">
    <reaction evidence="15 17 18">
        <text>(6S)-NADHX + ADP = AMP + phosphate + NADH + H(+)</text>
        <dbReference type="Rhea" id="RHEA:32223"/>
        <dbReference type="ChEBI" id="CHEBI:15378"/>
        <dbReference type="ChEBI" id="CHEBI:43474"/>
        <dbReference type="ChEBI" id="CHEBI:57945"/>
        <dbReference type="ChEBI" id="CHEBI:64074"/>
        <dbReference type="ChEBI" id="CHEBI:456215"/>
        <dbReference type="ChEBI" id="CHEBI:456216"/>
        <dbReference type="EC" id="4.2.1.136"/>
    </reaction>
</comment>
<keyword evidence="13" id="KW-0511">Multifunctional enzyme</keyword>
<dbReference type="PIRSF" id="PIRSF017184">
    <property type="entry name" value="Nnr"/>
    <property type="match status" value="1"/>
</dbReference>
<dbReference type="PROSITE" id="PS51385">
    <property type="entry name" value="YJEF_N"/>
    <property type="match status" value="1"/>
</dbReference>
<evidence type="ECO:0000256" key="12">
    <source>
        <dbReference type="ARBA" id="ARBA00023239"/>
    </source>
</evidence>
<evidence type="ECO:0000259" key="19">
    <source>
        <dbReference type="PROSITE" id="PS51383"/>
    </source>
</evidence>
<dbReference type="SUPFAM" id="SSF64153">
    <property type="entry name" value="YjeF N-terminal domain-like"/>
    <property type="match status" value="1"/>
</dbReference>
<sequence>MLLVVPPQEIRGLPAEHLKTLGDRRVRIDEAQALPAGSLREALRDADLIVDAIFGTGFRGPAEGLPARVIEAANGSSVPILAVDVPSGVDASVGRADPPCVHAVATVAMGLPKAGTVQYPAAAHVGRLFVADIGIPEAAVRDAAIPTELATAAWVDRTIPPRPADAHKGRFGRVIILGGSRGLAGAPVLAARGAIRAGAGLVTIGLPSSLALVPPASLPEAMTRPLAENPSGTLTEDGSEAVADLAGSADVVAVGPGLSTHQDVVKLLNRILPHITCPIVLDADGLNAFAGAPRRLRDLAGPLVITPHPGEMARLLGRDVRDVQGDRLGTAREAARLTGGVVILKGARTVVAGPEGRALIIPTGNAAMATGGVGDVLTGAVAALVAAGVPPFEAAVCAAYLHVLAGDLAAGSCGELGLLAHEVADHLPRALARVRSGEVDDGISAVP</sequence>
<dbReference type="PANTHER" id="PTHR12592:SF0">
    <property type="entry name" value="ATP-DEPENDENT (S)-NAD(P)H-HYDRATE DEHYDRATASE"/>
    <property type="match status" value="1"/>
</dbReference>
<evidence type="ECO:0000313" key="21">
    <source>
        <dbReference type="EMBL" id="TMJ10907.1"/>
    </source>
</evidence>
<dbReference type="PROSITE" id="PS01050">
    <property type="entry name" value="YJEF_C_2"/>
    <property type="match status" value="1"/>
</dbReference>
<evidence type="ECO:0000256" key="4">
    <source>
        <dbReference type="ARBA" id="ARBA00009524"/>
    </source>
</evidence>
<comment type="function">
    <text evidence="14 18">Bifunctional enzyme that catalyzes the epimerization of the S- and R-forms of NAD(P)HX and the dehydration of the S-form of NAD(P)HX at the expense of ADP, which is converted to AMP. This allows the repair of both epimers of NAD(P)HX, a damaged form of NAD(P)H that is a result of enzymatic or heat-dependent hydration.</text>
</comment>
<evidence type="ECO:0000256" key="13">
    <source>
        <dbReference type="ARBA" id="ARBA00023268"/>
    </source>
</evidence>
<comment type="caution">
    <text evidence="21">The sequence shown here is derived from an EMBL/GenBank/DDBJ whole genome shotgun (WGS) entry which is preliminary data.</text>
</comment>